<dbReference type="InterPro" id="IPR016181">
    <property type="entry name" value="Acyl_CoA_acyltransferase"/>
</dbReference>
<keyword evidence="2" id="KW-0012">Acyltransferase</keyword>
<dbReference type="CDD" id="cd04301">
    <property type="entry name" value="NAT_SF"/>
    <property type="match status" value="1"/>
</dbReference>
<proteinExistence type="predicted"/>
<gene>
    <name evidence="2" type="ORF">AKJ17_13365</name>
</gene>
<dbReference type="AlphaFoldDB" id="A0A0M0HLG4"/>
<sequence length="143" mass="16605">MSQLTFEILPPIKLPLVSRLYKAHYPSGKAKKDELTAVAYQESKMIAVVRFRSIEQFRLLTGMLVIPEFREQGVGHKLMHYCQQQILKEGDFCFAYQHLEAFYAQHSFVSVEPQQLPNSLKMLFERYVKSGKKLVAMKHSQPL</sequence>
<keyword evidence="2" id="KW-0808">Transferase</keyword>
<reference evidence="3" key="1">
    <citation type="submission" date="2015-08" db="EMBL/GenBank/DDBJ databases">
        <title>Vibrio galatheae sp. nov., a novel member of the Vibrionaceae family isolated from the Solomon Islands.</title>
        <authorList>
            <person name="Giubergia S."/>
            <person name="Machado H."/>
            <person name="Mateiu R.V."/>
            <person name="Gram L."/>
        </authorList>
    </citation>
    <scope>NUCLEOTIDE SEQUENCE [LARGE SCALE GENOMIC DNA]</scope>
    <source>
        <strain evidence="3">DSM 19584</strain>
    </source>
</reference>
<dbReference type="SUPFAM" id="SSF55729">
    <property type="entry name" value="Acyl-CoA N-acyltransferases (Nat)"/>
    <property type="match status" value="1"/>
</dbReference>
<dbReference type="InterPro" id="IPR000182">
    <property type="entry name" value="GNAT_dom"/>
</dbReference>
<dbReference type="EMBL" id="LHPJ01000010">
    <property type="protein sequence ID" value="KOO02910.1"/>
    <property type="molecule type" value="Genomic_DNA"/>
</dbReference>
<dbReference type="GO" id="GO:0016747">
    <property type="term" value="F:acyltransferase activity, transferring groups other than amino-acyl groups"/>
    <property type="evidence" value="ECO:0007669"/>
    <property type="project" value="InterPro"/>
</dbReference>
<dbReference type="Gene3D" id="3.40.630.30">
    <property type="match status" value="1"/>
</dbReference>
<accession>A0A0M0HLG4</accession>
<dbReference type="PROSITE" id="PS51186">
    <property type="entry name" value="GNAT"/>
    <property type="match status" value="1"/>
</dbReference>
<dbReference type="Pfam" id="PF13673">
    <property type="entry name" value="Acetyltransf_10"/>
    <property type="match status" value="1"/>
</dbReference>
<dbReference type="PATRIC" id="fig|693.5.peg.2738"/>
<feature type="domain" description="N-acetyltransferase" evidence="1">
    <location>
        <begin position="1"/>
        <end position="127"/>
    </location>
</feature>
<evidence type="ECO:0000313" key="3">
    <source>
        <dbReference type="Proteomes" id="UP000037515"/>
    </source>
</evidence>
<evidence type="ECO:0000313" key="2">
    <source>
        <dbReference type="EMBL" id="KOO02910.1"/>
    </source>
</evidence>
<dbReference type="OrthoDB" id="7845888at2"/>
<dbReference type="RefSeq" id="WP_053396318.1">
    <property type="nucleotide sequence ID" value="NZ_LHPJ01000010.1"/>
</dbReference>
<organism evidence="2 3">
    <name type="scientific">Vibrio nereis</name>
    <dbReference type="NCBI Taxonomy" id="693"/>
    <lineage>
        <taxon>Bacteria</taxon>
        <taxon>Pseudomonadati</taxon>
        <taxon>Pseudomonadota</taxon>
        <taxon>Gammaproteobacteria</taxon>
        <taxon>Vibrionales</taxon>
        <taxon>Vibrionaceae</taxon>
        <taxon>Vibrio</taxon>
    </lineage>
</organism>
<comment type="caution">
    <text evidence="2">The sequence shown here is derived from an EMBL/GenBank/DDBJ whole genome shotgun (WGS) entry which is preliminary data.</text>
</comment>
<name>A0A0M0HLG4_VIBNE</name>
<dbReference type="STRING" id="693.AKJ17_13365"/>
<protein>
    <submittedName>
        <fullName evidence="2">Acyltransferase</fullName>
    </submittedName>
</protein>
<evidence type="ECO:0000259" key="1">
    <source>
        <dbReference type="PROSITE" id="PS51186"/>
    </source>
</evidence>
<keyword evidence="3" id="KW-1185">Reference proteome</keyword>
<dbReference type="Proteomes" id="UP000037515">
    <property type="component" value="Unassembled WGS sequence"/>
</dbReference>